<dbReference type="SUPFAM" id="SSF51735">
    <property type="entry name" value="NAD(P)-binding Rossmann-fold domains"/>
    <property type="match status" value="1"/>
</dbReference>
<proteinExistence type="predicted"/>
<organism evidence="1 2">
    <name type="scientific">Phialocephala subalpina</name>
    <dbReference type="NCBI Taxonomy" id="576137"/>
    <lineage>
        <taxon>Eukaryota</taxon>
        <taxon>Fungi</taxon>
        <taxon>Dikarya</taxon>
        <taxon>Ascomycota</taxon>
        <taxon>Pezizomycotina</taxon>
        <taxon>Leotiomycetes</taxon>
        <taxon>Helotiales</taxon>
        <taxon>Mollisiaceae</taxon>
        <taxon>Phialocephala</taxon>
        <taxon>Phialocephala fortinii species complex</taxon>
    </lineage>
</organism>
<evidence type="ECO:0000313" key="2">
    <source>
        <dbReference type="Proteomes" id="UP000184330"/>
    </source>
</evidence>
<dbReference type="PANTHER" id="PTHR48079:SF6">
    <property type="entry name" value="NAD(P)-BINDING DOMAIN-CONTAINING PROTEIN-RELATED"/>
    <property type="match status" value="1"/>
</dbReference>
<dbReference type="AlphaFoldDB" id="A0A1L7WY97"/>
<dbReference type="Gene3D" id="3.40.50.720">
    <property type="entry name" value="NAD(P)-binding Rossmann-like Domain"/>
    <property type="match status" value="1"/>
</dbReference>
<protein>
    <recommendedName>
        <fullName evidence="3">NmrA-like domain-containing protein</fullName>
    </recommendedName>
</protein>
<reference evidence="1 2" key="1">
    <citation type="submission" date="2016-03" db="EMBL/GenBank/DDBJ databases">
        <authorList>
            <person name="Ploux O."/>
        </authorList>
    </citation>
    <scope>NUCLEOTIDE SEQUENCE [LARGE SCALE GENOMIC DNA]</scope>
    <source>
        <strain evidence="1 2">UAMH 11012</strain>
    </source>
</reference>
<dbReference type="GO" id="GO:0004029">
    <property type="term" value="F:aldehyde dehydrogenase (NAD+) activity"/>
    <property type="evidence" value="ECO:0007669"/>
    <property type="project" value="TreeGrafter"/>
</dbReference>
<evidence type="ECO:0000313" key="1">
    <source>
        <dbReference type="EMBL" id="CZR57743.1"/>
    </source>
</evidence>
<gene>
    <name evidence="1" type="ORF">PAC_07632</name>
</gene>
<dbReference type="PANTHER" id="PTHR48079">
    <property type="entry name" value="PROTEIN YEEZ"/>
    <property type="match status" value="1"/>
</dbReference>
<dbReference type="STRING" id="576137.A0A1L7WY97"/>
<dbReference type="GO" id="GO:0005737">
    <property type="term" value="C:cytoplasm"/>
    <property type="evidence" value="ECO:0007669"/>
    <property type="project" value="TreeGrafter"/>
</dbReference>
<keyword evidence="2" id="KW-1185">Reference proteome</keyword>
<sequence>MTTNKKVPKGYQITGLVRRQSHAEGITSSGAAPVLGDLNNSSLISHHVQQSGIIFHTATADHLPSVLAVLDGIKAGAQEGKETIFIHTSGTSVLEDRAMGAFKSNKIYHDNDPIEIDSAADSAPNREIDLAIIKARKELEGRRRS</sequence>
<dbReference type="Proteomes" id="UP000184330">
    <property type="component" value="Unassembled WGS sequence"/>
</dbReference>
<dbReference type="OrthoDB" id="2130169at2759"/>
<dbReference type="EMBL" id="FJOG01000010">
    <property type="protein sequence ID" value="CZR57743.1"/>
    <property type="molecule type" value="Genomic_DNA"/>
</dbReference>
<dbReference type="InterPro" id="IPR036291">
    <property type="entry name" value="NAD(P)-bd_dom_sf"/>
</dbReference>
<accession>A0A1L7WY97</accession>
<dbReference type="InterPro" id="IPR051783">
    <property type="entry name" value="NAD(P)-dependent_oxidoreduct"/>
</dbReference>
<evidence type="ECO:0008006" key="3">
    <source>
        <dbReference type="Google" id="ProtNLM"/>
    </source>
</evidence>
<name>A0A1L7WY97_9HELO</name>